<dbReference type="Gene3D" id="3.40.605.10">
    <property type="entry name" value="Aldehyde Dehydrogenase, Chain A, domain 1"/>
    <property type="match status" value="1"/>
</dbReference>
<feature type="active site" evidence="5">
    <location>
        <position position="210"/>
    </location>
</feature>
<feature type="domain" description="Aldehyde dehydrogenase" evidence="7">
    <location>
        <begin position="22"/>
        <end position="429"/>
    </location>
</feature>
<dbReference type="InterPro" id="IPR016162">
    <property type="entry name" value="Ald_DH_N"/>
</dbReference>
<evidence type="ECO:0000256" key="3">
    <source>
        <dbReference type="ARBA" id="ARBA00023027"/>
    </source>
</evidence>
<reference evidence="8 9" key="1">
    <citation type="submission" date="2019-07" db="EMBL/GenBank/DDBJ databases">
        <title>Whole genome shotgun sequence of Staphylococcus piscifermentans NBRC 109625.</title>
        <authorList>
            <person name="Hosoyama A."/>
            <person name="Uohara A."/>
            <person name="Ohji S."/>
            <person name="Ichikawa N."/>
        </authorList>
    </citation>
    <scope>NUCLEOTIDE SEQUENCE [LARGE SCALE GENOMIC DNA]</scope>
    <source>
        <strain evidence="8 9">NBRC 109625</strain>
    </source>
</reference>
<evidence type="ECO:0000256" key="6">
    <source>
        <dbReference type="RuleBase" id="RU003345"/>
    </source>
</evidence>
<dbReference type="EMBL" id="BKAR01000013">
    <property type="protein sequence ID" value="GEP84685.1"/>
    <property type="molecule type" value="Genomic_DNA"/>
</dbReference>
<accession>A0A239TUI5</accession>
<dbReference type="GO" id="GO:0006081">
    <property type="term" value="P:aldehyde metabolic process"/>
    <property type="evidence" value="ECO:0007669"/>
    <property type="project" value="InterPro"/>
</dbReference>
<dbReference type="InterPro" id="IPR016163">
    <property type="entry name" value="Ald_DH_C"/>
</dbReference>
<dbReference type="InterPro" id="IPR015590">
    <property type="entry name" value="Aldehyde_DH_dom"/>
</dbReference>
<dbReference type="GO" id="GO:0005737">
    <property type="term" value="C:cytoplasm"/>
    <property type="evidence" value="ECO:0007669"/>
    <property type="project" value="TreeGrafter"/>
</dbReference>
<dbReference type="InterPro" id="IPR016161">
    <property type="entry name" value="Ald_DH/histidinol_DH"/>
</dbReference>
<organism evidence="8 9">
    <name type="scientific">Staphylococcus piscifermentans</name>
    <dbReference type="NCBI Taxonomy" id="70258"/>
    <lineage>
        <taxon>Bacteria</taxon>
        <taxon>Bacillati</taxon>
        <taxon>Bacillota</taxon>
        <taxon>Bacilli</taxon>
        <taxon>Bacillales</taxon>
        <taxon>Staphylococcaceae</taxon>
        <taxon>Staphylococcus</taxon>
    </lineage>
</organism>
<protein>
    <recommendedName>
        <fullName evidence="4">Aldehyde dehydrogenase</fullName>
    </recommendedName>
</protein>
<dbReference type="Pfam" id="PF00171">
    <property type="entry name" value="Aldedh"/>
    <property type="match status" value="1"/>
</dbReference>
<evidence type="ECO:0000259" key="7">
    <source>
        <dbReference type="Pfam" id="PF00171"/>
    </source>
</evidence>
<dbReference type="GO" id="GO:0004029">
    <property type="term" value="F:aldehyde dehydrogenase (NAD+) activity"/>
    <property type="evidence" value="ECO:0007669"/>
    <property type="project" value="TreeGrafter"/>
</dbReference>
<dbReference type="PANTHER" id="PTHR43570:SF16">
    <property type="entry name" value="ALDEHYDE DEHYDROGENASE TYPE III, ISOFORM Q"/>
    <property type="match status" value="1"/>
</dbReference>
<dbReference type="SUPFAM" id="SSF53720">
    <property type="entry name" value="ALDH-like"/>
    <property type="match status" value="1"/>
</dbReference>
<dbReference type="PIRSF" id="PIRSF036492">
    <property type="entry name" value="ALDH"/>
    <property type="match status" value="1"/>
</dbReference>
<sequence length="458" mass="51159">MKTIQERFNNCQGYYKTQITKDIKYRRKQLKNLKKAINQHEKQLLAALHLDLGKNKVEAYATEIGMVLKSISNARKEIHKWAKTKQVNTPLYLFPAKSYIKKEPLGTVLIIGPFNYPVQLVFEPLIGAIAAGNTAIVKPSELTPNVSNVIAKIIEDAFEEAYVTTVEGGIDETQTLLNLPFDYMFFTGSEKVGKIVYEAASKHLTPVTLELGGKSPVIVDETANLKVASERIAMGKFTNAGQTCVAPDYILVQKSVQDEFIQALRKTIEEFYGKTPENSPDFGRIVNHKHFARLQHLLQDSTGDIVIGGEVNAENRYVAPTIVKDVKTDDPLMQEEIFGPILPLLSYDSLDEAIDFIAARPKPLALYLFSEDENCTDRVLNELSFGGGAINDTMMQLANPNLPFGGVGASGFGKYHGKYSFSTFTHEKSYIYKTTRLESGLIFPPYKGKFSYVKNLFK</sequence>
<evidence type="ECO:0000256" key="4">
    <source>
        <dbReference type="PIRNR" id="PIRNR036492"/>
    </source>
</evidence>
<keyword evidence="9" id="KW-1185">Reference proteome</keyword>
<dbReference type="FunFam" id="3.40.309.10:FF:000003">
    <property type="entry name" value="Aldehyde dehydrogenase"/>
    <property type="match status" value="1"/>
</dbReference>
<dbReference type="InterPro" id="IPR029510">
    <property type="entry name" value="Ald_DH_CS_GLU"/>
</dbReference>
<dbReference type="Gene3D" id="3.40.309.10">
    <property type="entry name" value="Aldehyde Dehydrogenase, Chain A, domain 2"/>
    <property type="match status" value="1"/>
</dbReference>
<evidence type="ECO:0000313" key="9">
    <source>
        <dbReference type="Proteomes" id="UP000321736"/>
    </source>
</evidence>
<dbReference type="AlphaFoldDB" id="A0A239TUI5"/>
<gene>
    <name evidence="8" type="ORF">SPI02_12700</name>
</gene>
<evidence type="ECO:0000256" key="2">
    <source>
        <dbReference type="ARBA" id="ARBA00023002"/>
    </source>
</evidence>
<dbReference type="FunFam" id="3.40.605.10:FF:000004">
    <property type="entry name" value="Aldehyde dehydrogenase"/>
    <property type="match status" value="1"/>
</dbReference>
<dbReference type="Proteomes" id="UP000321736">
    <property type="component" value="Unassembled WGS sequence"/>
</dbReference>
<dbReference type="PANTHER" id="PTHR43570">
    <property type="entry name" value="ALDEHYDE DEHYDROGENASE"/>
    <property type="match status" value="1"/>
</dbReference>
<evidence type="ECO:0000313" key="8">
    <source>
        <dbReference type="EMBL" id="GEP84685.1"/>
    </source>
</evidence>
<dbReference type="InterPro" id="IPR012394">
    <property type="entry name" value="Aldehyde_DH_NAD(P)"/>
</dbReference>
<evidence type="ECO:0000256" key="1">
    <source>
        <dbReference type="ARBA" id="ARBA00009986"/>
    </source>
</evidence>
<dbReference type="OrthoDB" id="9762913at2"/>
<name>A0A239TUI5_9STAP</name>
<keyword evidence="2 4" id="KW-0560">Oxidoreductase</keyword>
<evidence type="ECO:0000256" key="5">
    <source>
        <dbReference type="PROSITE-ProRule" id="PRU10007"/>
    </source>
</evidence>
<comment type="caution">
    <text evidence="8">The sequence shown here is derived from an EMBL/GenBank/DDBJ whole genome shotgun (WGS) entry which is preliminary data.</text>
</comment>
<comment type="similarity">
    <text evidence="1 4 6">Belongs to the aldehyde dehydrogenase family.</text>
</comment>
<keyword evidence="3" id="KW-0520">NAD</keyword>
<dbReference type="CDD" id="cd07136">
    <property type="entry name" value="ALDH_YwdH-P39616"/>
    <property type="match status" value="1"/>
</dbReference>
<dbReference type="InterPro" id="IPR016160">
    <property type="entry name" value="Ald_DH_CS_CYS"/>
</dbReference>
<dbReference type="RefSeq" id="WP_095104454.1">
    <property type="nucleotide sequence ID" value="NZ_BKAR01000013.1"/>
</dbReference>
<dbReference type="PROSITE" id="PS00070">
    <property type="entry name" value="ALDEHYDE_DEHYDR_CYS"/>
    <property type="match status" value="1"/>
</dbReference>
<dbReference type="PROSITE" id="PS00687">
    <property type="entry name" value="ALDEHYDE_DEHYDR_GLU"/>
    <property type="match status" value="1"/>
</dbReference>
<proteinExistence type="inferred from homology"/>